<dbReference type="PROSITE" id="PS50893">
    <property type="entry name" value="ABC_TRANSPORTER_2"/>
    <property type="match status" value="1"/>
</dbReference>
<dbReference type="GO" id="GO:0016020">
    <property type="term" value="C:membrane"/>
    <property type="evidence" value="ECO:0007669"/>
    <property type="project" value="InterPro"/>
</dbReference>
<proteinExistence type="inferred from homology"/>
<keyword evidence="6" id="KW-1278">Translocase</keyword>
<dbReference type="GO" id="GO:0016887">
    <property type="term" value="F:ATP hydrolysis activity"/>
    <property type="evidence" value="ECO:0007669"/>
    <property type="project" value="InterPro"/>
</dbReference>
<keyword evidence="7" id="KW-0472">Membrane</keyword>
<evidence type="ECO:0000256" key="6">
    <source>
        <dbReference type="ARBA" id="ARBA00022967"/>
    </source>
</evidence>
<name>A0A2R4MAM6_9HYPH</name>
<evidence type="ECO:0000256" key="1">
    <source>
        <dbReference type="ARBA" id="ARBA00005417"/>
    </source>
</evidence>
<gene>
    <name evidence="10" type="ORF">MXMO3_00553</name>
</gene>
<evidence type="ECO:0000256" key="3">
    <source>
        <dbReference type="ARBA" id="ARBA00022475"/>
    </source>
</evidence>
<evidence type="ECO:0000256" key="4">
    <source>
        <dbReference type="ARBA" id="ARBA00022741"/>
    </source>
</evidence>
<dbReference type="InterPro" id="IPR012693">
    <property type="entry name" value="ABC_transpr_PhnC"/>
</dbReference>
<feature type="domain" description="ABC transporter" evidence="9">
    <location>
        <begin position="2"/>
        <end position="245"/>
    </location>
</feature>
<dbReference type="GO" id="GO:0005524">
    <property type="term" value="F:ATP binding"/>
    <property type="evidence" value="ECO:0007669"/>
    <property type="project" value="UniProtKB-KW"/>
</dbReference>
<reference evidence="10 11" key="1">
    <citation type="submission" date="2017-05" db="EMBL/GenBank/DDBJ databases">
        <title>Genome Analysis of Maritalea myrionectae HL2708#5.</title>
        <authorList>
            <consortium name="Cotde Inc.-PKNU"/>
            <person name="Jang D."/>
            <person name="Oh H.-M."/>
        </authorList>
    </citation>
    <scope>NUCLEOTIDE SEQUENCE [LARGE SCALE GENOMIC DNA]</scope>
    <source>
        <strain evidence="10 11">HL2708#5</strain>
    </source>
</reference>
<dbReference type="InterPro" id="IPR003439">
    <property type="entry name" value="ABC_transporter-like_ATP-bd"/>
</dbReference>
<evidence type="ECO:0000256" key="8">
    <source>
        <dbReference type="SAM" id="MobiDB-lite"/>
    </source>
</evidence>
<dbReference type="InterPro" id="IPR050086">
    <property type="entry name" value="MetN_ABC_transporter-like"/>
</dbReference>
<feature type="region of interest" description="Disordered" evidence="8">
    <location>
        <begin position="251"/>
        <end position="285"/>
    </location>
</feature>
<dbReference type="InterPro" id="IPR017871">
    <property type="entry name" value="ABC_transporter-like_CS"/>
</dbReference>
<dbReference type="RefSeq" id="WP_117394865.1">
    <property type="nucleotide sequence ID" value="NZ_CP021330.1"/>
</dbReference>
<dbReference type="SMART" id="SM00382">
    <property type="entry name" value="AAA"/>
    <property type="match status" value="1"/>
</dbReference>
<comment type="similarity">
    <text evidence="1">Belongs to the ABC transporter superfamily.</text>
</comment>
<protein>
    <submittedName>
        <fullName evidence="10">Polar-amino-acid-transporting ATPase</fullName>
    </submittedName>
</protein>
<evidence type="ECO:0000256" key="7">
    <source>
        <dbReference type="ARBA" id="ARBA00023136"/>
    </source>
</evidence>
<evidence type="ECO:0000256" key="5">
    <source>
        <dbReference type="ARBA" id="ARBA00022840"/>
    </source>
</evidence>
<keyword evidence="2" id="KW-0813">Transport</keyword>
<sequence length="285" mass="31288">MLKLQNVNRRFGDKLAVKNVNLAIASGEMVGVIGQSGAGKSTLLRMINQLIATSDGAIEFDGTKVSSLKGADLRNWQRDCAMIFQQFNLVPRLDVLTNVMLGRLNRRNTFSSLIKSFTEEEQLEALEALERLSIAQTALQRAGTLSGGQQQRVAIARALMQQPKMILADEPIASLDPRNAKVVMDSLKAINEDDGITVITNLHTLDTARNYCERIIGMAHGEVVFDGPPEALTTEVARRIYGAEGLKDAFSESMTSTSLEDDNETPAQKRRGPYRDADEAHVTLN</sequence>
<dbReference type="CDD" id="cd03256">
    <property type="entry name" value="ABC_PhnC_transporter"/>
    <property type="match status" value="1"/>
</dbReference>
<dbReference type="SUPFAM" id="SSF52540">
    <property type="entry name" value="P-loop containing nucleoside triphosphate hydrolases"/>
    <property type="match status" value="1"/>
</dbReference>
<evidence type="ECO:0000259" key="9">
    <source>
        <dbReference type="PROSITE" id="PS50893"/>
    </source>
</evidence>
<dbReference type="STRING" id="1122213.GCA_000423365_03265"/>
<keyword evidence="11" id="KW-1185">Reference proteome</keyword>
<evidence type="ECO:0000313" key="10">
    <source>
        <dbReference type="EMBL" id="AVX03098.1"/>
    </source>
</evidence>
<dbReference type="Proteomes" id="UP000258927">
    <property type="component" value="Chromosome"/>
</dbReference>
<dbReference type="GO" id="GO:0015416">
    <property type="term" value="F:ABC-type phosphonate transporter activity"/>
    <property type="evidence" value="ECO:0007669"/>
    <property type="project" value="InterPro"/>
</dbReference>
<dbReference type="EMBL" id="CP021330">
    <property type="protein sequence ID" value="AVX03098.1"/>
    <property type="molecule type" value="Genomic_DNA"/>
</dbReference>
<feature type="compositionally biased region" description="Basic and acidic residues" evidence="8">
    <location>
        <begin position="273"/>
        <end position="285"/>
    </location>
</feature>
<dbReference type="PANTHER" id="PTHR43166">
    <property type="entry name" value="AMINO ACID IMPORT ATP-BINDING PROTEIN"/>
    <property type="match status" value="1"/>
</dbReference>
<dbReference type="KEGG" id="mmyr:MXMO3_00553"/>
<dbReference type="NCBIfam" id="TIGR02315">
    <property type="entry name" value="ABC_phnC"/>
    <property type="match status" value="1"/>
</dbReference>
<dbReference type="AlphaFoldDB" id="A0A2R4MAM6"/>
<evidence type="ECO:0000313" key="11">
    <source>
        <dbReference type="Proteomes" id="UP000258927"/>
    </source>
</evidence>
<dbReference type="Pfam" id="PF00005">
    <property type="entry name" value="ABC_tran"/>
    <property type="match status" value="1"/>
</dbReference>
<dbReference type="PANTHER" id="PTHR43166:SF6">
    <property type="entry name" value="PHOSPHONATES IMPORT ATP-BINDING PROTEIN PHNC"/>
    <property type="match status" value="1"/>
</dbReference>
<keyword evidence="3" id="KW-1003">Cell membrane</keyword>
<evidence type="ECO:0000256" key="2">
    <source>
        <dbReference type="ARBA" id="ARBA00022448"/>
    </source>
</evidence>
<dbReference type="Gene3D" id="3.40.50.300">
    <property type="entry name" value="P-loop containing nucleotide triphosphate hydrolases"/>
    <property type="match status" value="1"/>
</dbReference>
<keyword evidence="5" id="KW-0067">ATP-binding</keyword>
<organism evidence="10 11">
    <name type="scientific">Maritalea myrionectae</name>
    <dbReference type="NCBI Taxonomy" id="454601"/>
    <lineage>
        <taxon>Bacteria</taxon>
        <taxon>Pseudomonadati</taxon>
        <taxon>Pseudomonadota</taxon>
        <taxon>Alphaproteobacteria</taxon>
        <taxon>Hyphomicrobiales</taxon>
        <taxon>Devosiaceae</taxon>
        <taxon>Maritalea</taxon>
    </lineage>
</organism>
<dbReference type="PROSITE" id="PS00211">
    <property type="entry name" value="ABC_TRANSPORTER_1"/>
    <property type="match status" value="1"/>
</dbReference>
<accession>A0A2R4MAM6</accession>
<dbReference type="InterPro" id="IPR003593">
    <property type="entry name" value="AAA+_ATPase"/>
</dbReference>
<dbReference type="InterPro" id="IPR027417">
    <property type="entry name" value="P-loop_NTPase"/>
</dbReference>
<keyword evidence="4" id="KW-0547">Nucleotide-binding</keyword>